<accession>A0A2K2UCV6</accession>
<evidence type="ECO:0000256" key="7">
    <source>
        <dbReference type="HAMAP-Rule" id="MF_00440"/>
    </source>
</evidence>
<dbReference type="Pfam" id="PF03477">
    <property type="entry name" value="ATP-cone"/>
    <property type="match status" value="1"/>
</dbReference>
<comment type="caution">
    <text evidence="10">The sequence shown here is derived from an EMBL/GenBank/DDBJ whole genome shotgun (WGS) entry which is preliminary data.</text>
</comment>
<dbReference type="HAMAP" id="MF_00440">
    <property type="entry name" value="NrdR"/>
    <property type="match status" value="1"/>
</dbReference>
<evidence type="ECO:0000313" key="10">
    <source>
        <dbReference type="EMBL" id="PNV68161.1"/>
    </source>
</evidence>
<evidence type="ECO:0000256" key="3">
    <source>
        <dbReference type="ARBA" id="ARBA00022840"/>
    </source>
</evidence>
<comment type="function">
    <text evidence="7">Negatively regulates transcription of bacterial ribonucleotide reductase nrd genes and operons by binding to NrdR-boxes.</text>
</comment>
<dbReference type="Pfam" id="PF22811">
    <property type="entry name" value="Zn_ribbon_NrdR"/>
    <property type="match status" value="1"/>
</dbReference>
<dbReference type="GO" id="GO:0045892">
    <property type="term" value="P:negative regulation of DNA-templated transcription"/>
    <property type="evidence" value="ECO:0007669"/>
    <property type="project" value="UniProtKB-UniRule"/>
</dbReference>
<dbReference type="NCBIfam" id="TIGR00244">
    <property type="entry name" value="transcriptional regulator NrdR"/>
    <property type="match status" value="1"/>
</dbReference>
<organism evidence="10 11">
    <name type="scientific">Enteroscipio rubneri</name>
    <dbReference type="NCBI Taxonomy" id="2070686"/>
    <lineage>
        <taxon>Bacteria</taxon>
        <taxon>Bacillati</taxon>
        <taxon>Actinomycetota</taxon>
        <taxon>Coriobacteriia</taxon>
        <taxon>Eggerthellales</taxon>
        <taxon>Eggerthellaceae</taxon>
        <taxon>Enteroscipio</taxon>
    </lineage>
</organism>
<dbReference type="PANTHER" id="PTHR30455:SF2">
    <property type="entry name" value="TRANSCRIPTIONAL REPRESSOR NRDR"/>
    <property type="match status" value="1"/>
</dbReference>
<dbReference type="GO" id="GO:0003677">
    <property type="term" value="F:DNA binding"/>
    <property type="evidence" value="ECO:0007669"/>
    <property type="project" value="UniProtKB-KW"/>
</dbReference>
<keyword evidence="7" id="KW-0863">Zinc-finger</keyword>
<keyword evidence="1 7" id="KW-0678">Repressor</keyword>
<evidence type="ECO:0000256" key="8">
    <source>
        <dbReference type="SAM" id="MobiDB-lite"/>
    </source>
</evidence>
<evidence type="ECO:0000259" key="9">
    <source>
        <dbReference type="PROSITE" id="PS51161"/>
    </source>
</evidence>
<dbReference type="InterPro" id="IPR055173">
    <property type="entry name" value="NrdR-like_N"/>
</dbReference>
<evidence type="ECO:0000256" key="5">
    <source>
        <dbReference type="ARBA" id="ARBA00023125"/>
    </source>
</evidence>
<evidence type="ECO:0000256" key="1">
    <source>
        <dbReference type="ARBA" id="ARBA00022491"/>
    </source>
</evidence>
<dbReference type="OrthoDB" id="9807461at2"/>
<feature type="region of interest" description="Disordered" evidence="8">
    <location>
        <begin position="1"/>
        <end position="21"/>
    </location>
</feature>
<dbReference type="AlphaFoldDB" id="A0A2K2UCV6"/>
<keyword evidence="11" id="KW-1185">Reference proteome</keyword>
<keyword evidence="7" id="KW-0479">Metal-binding</keyword>
<evidence type="ECO:0000256" key="6">
    <source>
        <dbReference type="ARBA" id="ARBA00023163"/>
    </source>
</evidence>
<dbReference type="GO" id="GO:0005524">
    <property type="term" value="F:ATP binding"/>
    <property type="evidence" value="ECO:0007669"/>
    <property type="project" value="UniProtKB-UniRule"/>
</dbReference>
<evidence type="ECO:0000256" key="4">
    <source>
        <dbReference type="ARBA" id="ARBA00023015"/>
    </source>
</evidence>
<feature type="zinc finger region" evidence="7">
    <location>
        <begin position="3"/>
        <end position="34"/>
    </location>
</feature>
<name>A0A2K2UCV6_9ACTN</name>
<comment type="similarity">
    <text evidence="7">Belongs to the NrdR family.</text>
</comment>
<dbReference type="PROSITE" id="PS51161">
    <property type="entry name" value="ATP_CONE"/>
    <property type="match status" value="1"/>
</dbReference>
<dbReference type="EMBL" id="PPEK01000003">
    <property type="protein sequence ID" value="PNV68161.1"/>
    <property type="molecule type" value="Genomic_DNA"/>
</dbReference>
<dbReference type="RefSeq" id="WP_103264640.1">
    <property type="nucleotide sequence ID" value="NZ_CABMLE010000003.1"/>
</dbReference>
<sequence length="148" mass="16589">MRCPSCGHSESKVVDSRPSEDGATIRRRRECLECGHRFTTYERLGDSPLIVIKSDGSSEVYDREKLMRGLLIACAKRPISPEQVATLIESIESELRNASKNEIKSKELGDMALVRLAKLDDVAYVRFASVYKDFQNIEEFAAALEGMS</sequence>
<feature type="compositionally biased region" description="Basic and acidic residues" evidence="8">
    <location>
        <begin position="9"/>
        <end position="21"/>
    </location>
</feature>
<dbReference type="InterPro" id="IPR003796">
    <property type="entry name" value="RNR_NrdR-like"/>
</dbReference>
<keyword evidence="5 7" id="KW-0238">DNA-binding</keyword>
<dbReference type="PANTHER" id="PTHR30455">
    <property type="entry name" value="TRANSCRIPTIONAL REPRESSOR NRDR"/>
    <property type="match status" value="1"/>
</dbReference>
<proteinExistence type="inferred from homology"/>
<dbReference type="InterPro" id="IPR005144">
    <property type="entry name" value="ATP-cone_dom"/>
</dbReference>
<keyword evidence="3 7" id="KW-0067">ATP-binding</keyword>
<keyword evidence="2 7" id="KW-0547">Nucleotide-binding</keyword>
<feature type="domain" description="ATP-cone" evidence="9">
    <location>
        <begin position="49"/>
        <end position="139"/>
    </location>
</feature>
<keyword evidence="6 7" id="KW-0804">Transcription</keyword>
<reference evidence="11" key="1">
    <citation type="submission" date="2018-01" db="EMBL/GenBank/DDBJ databases">
        <title>Rubneribacter badeniensis gen. nov., sp. nov., and Colonibacter rubneri, gen. nov., sp. nov., WGS of new members of the Eggerthellaceae.</title>
        <authorList>
            <person name="Danylec N."/>
            <person name="Stoll D.A."/>
            <person name="Doetsch A."/>
            <person name="Kulling S.E."/>
            <person name="Huch M."/>
        </authorList>
    </citation>
    <scope>NUCLEOTIDE SEQUENCE [LARGE SCALE GENOMIC DNA]</scope>
    <source>
        <strain evidence="11">ResAG-96</strain>
    </source>
</reference>
<keyword evidence="4 7" id="KW-0805">Transcription regulation</keyword>
<evidence type="ECO:0000313" key="11">
    <source>
        <dbReference type="Proteomes" id="UP000236197"/>
    </source>
</evidence>
<protein>
    <recommendedName>
        <fullName evidence="7">Transcriptional repressor NrdR</fullName>
    </recommendedName>
</protein>
<dbReference type="Proteomes" id="UP000236197">
    <property type="component" value="Unassembled WGS sequence"/>
</dbReference>
<keyword evidence="7" id="KW-0862">Zinc</keyword>
<evidence type="ECO:0000256" key="2">
    <source>
        <dbReference type="ARBA" id="ARBA00022741"/>
    </source>
</evidence>
<gene>
    <name evidence="7" type="primary">nrdR</name>
    <name evidence="10" type="ORF">C2L71_04875</name>
</gene>
<dbReference type="GO" id="GO:0008270">
    <property type="term" value="F:zinc ion binding"/>
    <property type="evidence" value="ECO:0007669"/>
    <property type="project" value="UniProtKB-UniRule"/>
</dbReference>
<comment type="cofactor">
    <cofactor evidence="7">
        <name>Zn(2+)</name>
        <dbReference type="ChEBI" id="CHEBI:29105"/>
    </cofactor>
    <text evidence="7">Binds 1 zinc ion.</text>
</comment>